<dbReference type="InterPro" id="IPR003709">
    <property type="entry name" value="VanY-like_core_dom"/>
</dbReference>
<keyword evidence="1" id="KW-0732">Signal</keyword>
<dbReference type="Pfam" id="PF02557">
    <property type="entry name" value="VanY"/>
    <property type="match status" value="1"/>
</dbReference>
<feature type="chain" id="PRO_5038373403" evidence="1">
    <location>
        <begin position="30"/>
        <end position="302"/>
    </location>
</feature>
<dbReference type="InterPro" id="IPR009045">
    <property type="entry name" value="Zn_M74/Hedgehog-like"/>
</dbReference>
<reference evidence="3" key="1">
    <citation type="submission" date="2020-10" db="EMBL/GenBank/DDBJ databases">
        <authorList>
            <person name="Gilroy R."/>
        </authorList>
    </citation>
    <scope>NUCLEOTIDE SEQUENCE</scope>
    <source>
        <strain evidence="3">2830</strain>
    </source>
</reference>
<dbReference type="EMBL" id="DVMH01000031">
    <property type="protein sequence ID" value="HIU10819.1"/>
    <property type="molecule type" value="Genomic_DNA"/>
</dbReference>
<dbReference type="CDD" id="cd14852">
    <property type="entry name" value="LD-carboxypeptidase"/>
    <property type="match status" value="1"/>
</dbReference>
<dbReference type="InterPro" id="IPR058193">
    <property type="entry name" value="VanY/YodJ_core_dom"/>
</dbReference>
<gene>
    <name evidence="3" type="ORF">IAB00_06245</name>
</gene>
<dbReference type="Gene3D" id="3.30.1380.10">
    <property type="match status" value="1"/>
</dbReference>
<evidence type="ECO:0000259" key="2">
    <source>
        <dbReference type="Pfam" id="PF02557"/>
    </source>
</evidence>
<dbReference type="PANTHER" id="PTHR34385">
    <property type="entry name" value="D-ALANYL-D-ALANINE CARBOXYPEPTIDASE"/>
    <property type="match status" value="1"/>
</dbReference>
<dbReference type="PANTHER" id="PTHR34385:SF1">
    <property type="entry name" value="PEPTIDOGLYCAN L-ALANYL-D-GLUTAMATE ENDOPEPTIDASE CWLK"/>
    <property type="match status" value="1"/>
</dbReference>
<dbReference type="SUPFAM" id="SSF55166">
    <property type="entry name" value="Hedgehog/DD-peptidase"/>
    <property type="match status" value="1"/>
</dbReference>
<name>A0A9D1HKM0_9FIRM</name>
<evidence type="ECO:0000313" key="3">
    <source>
        <dbReference type="EMBL" id="HIU10819.1"/>
    </source>
</evidence>
<feature type="domain" description="D-alanyl-D-alanine carboxypeptidase-like core" evidence="2">
    <location>
        <begin position="72"/>
        <end position="206"/>
    </location>
</feature>
<evidence type="ECO:0000256" key="1">
    <source>
        <dbReference type="SAM" id="SignalP"/>
    </source>
</evidence>
<protein>
    <submittedName>
        <fullName evidence="3">M15 family metallopeptidase</fullName>
    </submittedName>
</protein>
<dbReference type="GO" id="GO:0008233">
    <property type="term" value="F:peptidase activity"/>
    <property type="evidence" value="ECO:0007669"/>
    <property type="project" value="InterPro"/>
</dbReference>
<proteinExistence type="predicted"/>
<dbReference type="InterPro" id="IPR052179">
    <property type="entry name" value="DD-CPase-like"/>
</dbReference>
<comment type="caution">
    <text evidence="3">The sequence shown here is derived from an EMBL/GenBank/DDBJ whole genome shotgun (WGS) entry which is preliminary data.</text>
</comment>
<reference evidence="3" key="2">
    <citation type="journal article" date="2021" name="PeerJ">
        <title>Extensive microbial diversity within the chicken gut microbiome revealed by metagenomics and culture.</title>
        <authorList>
            <person name="Gilroy R."/>
            <person name="Ravi A."/>
            <person name="Getino M."/>
            <person name="Pursley I."/>
            <person name="Horton D.L."/>
            <person name="Alikhan N.F."/>
            <person name="Baker D."/>
            <person name="Gharbi K."/>
            <person name="Hall N."/>
            <person name="Watson M."/>
            <person name="Adriaenssens E.M."/>
            <person name="Foster-Nyarko E."/>
            <person name="Jarju S."/>
            <person name="Secka A."/>
            <person name="Antonio M."/>
            <person name="Oren A."/>
            <person name="Chaudhuri R.R."/>
            <person name="La Ragione R."/>
            <person name="Hildebrand F."/>
            <person name="Pallen M.J."/>
        </authorList>
    </citation>
    <scope>NUCLEOTIDE SEQUENCE</scope>
    <source>
        <strain evidence="3">2830</strain>
    </source>
</reference>
<evidence type="ECO:0000313" key="4">
    <source>
        <dbReference type="Proteomes" id="UP000824124"/>
    </source>
</evidence>
<dbReference type="Proteomes" id="UP000824124">
    <property type="component" value="Unassembled WGS sequence"/>
</dbReference>
<dbReference type="GO" id="GO:0006508">
    <property type="term" value="P:proteolysis"/>
    <property type="evidence" value="ECO:0007669"/>
    <property type="project" value="InterPro"/>
</dbReference>
<sequence length="302" mass="34037">MLLINWKNLAAALCLLTGLLFIFPHPALAFDTSADNELLLLVNGIHRIDRAYQPEDLVDTARKAPSKKSHMLLREPAATAYTDMIAAYKAESSRPLYSLSAFRTYAYQSRLFSSKVASRQRAGQSYMTAYRNTLQYTALPGTSEHQTGLAIDLTTNGALSDSFRDTTQGKWLLEHCWDFGFILRYDEAKTDLTAIAYEPWHYRYVGLPHSLIIRDNGWVLEEYIAALHEQGMLEYADPEDTASVWRIYWTDDTAQEFDDVESISSDNTGGYIITTKTPLINSLLNEWSVAALTANNLLVMPA</sequence>
<dbReference type="AlphaFoldDB" id="A0A9D1HKM0"/>
<feature type="signal peptide" evidence="1">
    <location>
        <begin position="1"/>
        <end position="29"/>
    </location>
</feature>
<accession>A0A9D1HKM0</accession>
<organism evidence="3 4">
    <name type="scientific">Candidatus Avidehalobacter gallistercoris</name>
    <dbReference type="NCBI Taxonomy" id="2840694"/>
    <lineage>
        <taxon>Bacteria</taxon>
        <taxon>Bacillati</taxon>
        <taxon>Bacillota</taxon>
        <taxon>Clostridia</taxon>
        <taxon>Eubacteriales</taxon>
        <taxon>Peptococcaceae</taxon>
        <taxon>Peptococcaceae incertae sedis</taxon>
        <taxon>Candidatus Avidehalobacter</taxon>
    </lineage>
</organism>